<dbReference type="InterPro" id="IPR036397">
    <property type="entry name" value="RNaseH_sf"/>
</dbReference>
<name>A0A8J6NXM6_9BACT</name>
<reference evidence="2 3" key="1">
    <citation type="submission" date="2020-08" db="EMBL/GenBank/DDBJ databases">
        <title>Bridging the membrane lipid divide: bacteria of the FCB group superphylum have the potential to synthesize archaeal ether lipids.</title>
        <authorList>
            <person name="Villanueva L."/>
            <person name="Von Meijenfeldt F.A.B."/>
            <person name="Westbye A.B."/>
            <person name="Yadav S."/>
            <person name="Hopmans E.C."/>
            <person name="Dutilh B.E."/>
            <person name="Sinninghe Damste J.S."/>
        </authorList>
    </citation>
    <scope>NUCLEOTIDE SEQUENCE [LARGE SCALE GENOMIC DNA]</scope>
    <source>
        <strain evidence="2">NIOZ-UU17</strain>
    </source>
</reference>
<organism evidence="2 3">
    <name type="scientific">Candidatus Desulfatibia vada</name>
    <dbReference type="NCBI Taxonomy" id="2841696"/>
    <lineage>
        <taxon>Bacteria</taxon>
        <taxon>Pseudomonadati</taxon>
        <taxon>Thermodesulfobacteriota</taxon>
        <taxon>Desulfobacteria</taxon>
        <taxon>Desulfobacterales</taxon>
        <taxon>Desulfobacterales incertae sedis</taxon>
        <taxon>Candidatus Desulfatibia</taxon>
    </lineage>
</organism>
<evidence type="ECO:0000313" key="3">
    <source>
        <dbReference type="Proteomes" id="UP000605201"/>
    </source>
</evidence>
<dbReference type="AlphaFoldDB" id="A0A8J6NXM6"/>
<dbReference type="InterPro" id="IPR012337">
    <property type="entry name" value="RNaseH-like_sf"/>
</dbReference>
<evidence type="ECO:0000259" key="1">
    <source>
        <dbReference type="Pfam" id="PF13482"/>
    </source>
</evidence>
<proteinExistence type="predicted"/>
<evidence type="ECO:0000313" key="2">
    <source>
        <dbReference type="EMBL" id="MBC8431799.1"/>
    </source>
</evidence>
<dbReference type="PANTHER" id="PTHR38462:SF1">
    <property type="entry name" value="YPRB RIBONUCLEASE H-LIKE DOMAIN-CONTAINING PROTEIN"/>
    <property type="match status" value="1"/>
</dbReference>
<accession>A0A8J6NXM6</accession>
<comment type="caution">
    <text evidence="2">The sequence shown here is derived from an EMBL/GenBank/DDBJ whole genome shotgun (WGS) entry which is preliminary data.</text>
</comment>
<dbReference type="Pfam" id="PF13482">
    <property type="entry name" value="RNase_H_2"/>
    <property type="match status" value="1"/>
</dbReference>
<dbReference type="GO" id="GO:0003676">
    <property type="term" value="F:nucleic acid binding"/>
    <property type="evidence" value="ECO:0007669"/>
    <property type="project" value="InterPro"/>
</dbReference>
<dbReference type="Gene3D" id="3.30.420.10">
    <property type="entry name" value="Ribonuclease H-like superfamily/Ribonuclease H"/>
    <property type="match status" value="1"/>
</dbReference>
<feature type="domain" description="YprB ribonuclease H-like" evidence="1">
    <location>
        <begin position="87"/>
        <end position="235"/>
    </location>
</feature>
<protein>
    <submittedName>
        <fullName evidence="2">Ribonuclease H-like domain-containing protein</fullName>
    </submittedName>
</protein>
<dbReference type="InterPro" id="IPR038720">
    <property type="entry name" value="YprB_RNase_H-like_dom"/>
</dbReference>
<dbReference type="PANTHER" id="PTHR38462">
    <property type="entry name" value="EXONUCLEASE-LIKE PROTEIN"/>
    <property type="match status" value="1"/>
</dbReference>
<dbReference type="EMBL" id="JACNIG010000178">
    <property type="protein sequence ID" value="MBC8431799.1"/>
    <property type="molecule type" value="Genomic_DNA"/>
</dbReference>
<dbReference type="SUPFAM" id="SSF53098">
    <property type="entry name" value="Ribonuclease H-like"/>
    <property type="match status" value="1"/>
</dbReference>
<sequence length="281" mass="32817">MLKNTFIHIPGIGPKTEQRFWDSGIHNWDDFTQYCPIRLSQSKTDTIASYLEESKQNLKFSNPNYFSDLLPSSQHWRFFSEFRKSTVYLDIETTGLESWGNEITTIALYDSDFITYYINGQNLNEFPDDIRKYKVIVTYNGKTFDIPFIEKYFNIRLDHSHIDLRYILGSLGYRGGLKSCETQLGIDRGDLAGVDGFCAVLLWHDYKRTGNQKALETLLAYNIQDVLTLENLMVIAYNMKIKDTPFYEKHLSAPVLPDIPFEVDMKTVDRIRSGVEFQYYY</sequence>
<dbReference type="Proteomes" id="UP000605201">
    <property type="component" value="Unassembled WGS sequence"/>
</dbReference>
<gene>
    <name evidence="2" type="ORF">H8D96_07745</name>
</gene>